<keyword evidence="1" id="KW-0614">Plasmid</keyword>
<geneLocation type="plasmid" evidence="1">
    <name>pRi_1724</name>
</geneLocation>
<sequence length="91" mass="10260">MHDAKEIFAFQVVPGTDEILAFTETLRLARQEASEHFDGLRQIGANVDAGIAIYKIGLKDPRLADFVTVLNDPEDMSERLIEKMERVEVIT</sequence>
<evidence type="ECO:0000313" key="1">
    <source>
        <dbReference type="EMBL" id="ASK42975.1"/>
    </source>
</evidence>
<proteinExistence type="predicted"/>
<protein>
    <submittedName>
        <fullName evidence="1">Uncharacterized protein</fullName>
    </submittedName>
</protein>
<dbReference type="EMBL" id="KY000038">
    <property type="protein sequence ID" value="ASK42975.1"/>
    <property type="molecule type" value="Genomic_DNA"/>
</dbReference>
<name>A0A2Z2PN89_RHIRH</name>
<organism evidence="1">
    <name type="scientific">Rhizobium rhizogenes</name>
    <name type="common">Agrobacterium rhizogenes</name>
    <dbReference type="NCBI Taxonomy" id="359"/>
    <lineage>
        <taxon>Bacteria</taxon>
        <taxon>Pseudomonadati</taxon>
        <taxon>Pseudomonadota</taxon>
        <taxon>Alphaproteobacteria</taxon>
        <taxon>Hyphomicrobiales</taxon>
        <taxon>Rhizobiaceae</taxon>
        <taxon>Rhizobium/Agrobacterium group</taxon>
        <taxon>Rhizobium</taxon>
    </lineage>
</organism>
<accession>A0A2Z2PN89</accession>
<reference evidence="1" key="1">
    <citation type="submission" date="2016-10" db="EMBL/GenBank/DDBJ databases">
        <title>Agrobacterium Ti plasmids: Classification based on T-DNA and Vir regions organization.</title>
        <authorList>
            <person name="Nabi N."/>
            <person name="Vial L."/>
            <person name="Ben Hafsa A."/>
            <person name="Chapulliot D."/>
            <person name="Berard A."/>
            <person name="Chauveau A."/>
            <person name="Le Paslier M.-C."/>
            <person name="Harzallah Skhiri F."/>
            <person name="Brunel D."/>
            <person name="Nesme X."/>
            <person name="Chaouachi M."/>
        </authorList>
    </citation>
    <scope>NUCLEOTIDE SEQUENCE</scope>
    <source>
        <strain evidence="1">1724</strain>
        <plasmid evidence="1">pRi_1724</plasmid>
    </source>
</reference>
<dbReference type="RefSeq" id="WP_142845050.1">
    <property type="nucleotide sequence ID" value="NC_002575.1"/>
</dbReference>
<dbReference type="AlphaFoldDB" id="A0A2Z2PN89"/>